<evidence type="ECO:0000256" key="3">
    <source>
        <dbReference type="ARBA" id="ARBA00022643"/>
    </source>
</evidence>
<gene>
    <name evidence="6" type="ORF">J2S74_001388</name>
</gene>
<dbReference type="Gene3D" id="2.30.110.10">
    <property type="entry name" value="Electron Transport, Fmn-binding Protein, Chain A"/>
    <property type="match status" value="1"/>
</dbReference>
<dbReference type="InterPro" id="IPR002563">
    <property type="entry name" value="Flavin_Rdtase-like_dom"/>
</dbReference>
<dbReference type="PANTHER" id="PTHR33798">
    <property type="entry name" value="FLAVOPROTEIN OXYGENASE"/>
    <property type="match status" value="1"/>
</dbReference>
<dbReference type="Pfam" id="PF01613">
    <property type="entry name" value="Flavin_Reduct"/>
    <property type="match status" value="1"/>
</dbReference>
<evidence type="ECO:0000256" key="4">
    <source>
        <dbReference type="ARBA" id="ARBA00038054"/>
    </source>
</evidence>
<evidence type="ECO:0000313" key="6">
    <source>
        <dbReference type="EMBL" id="MDQ0254015.1"/>
    </source>
</evidence>
<evidence type="ECO:0000256" key="2">
    <source>
        <dbReference type="ARBA" id="ARBA00022630"/>
    </source>
</evidence>
<comment type="caution">
    <text evidence="6">The sequence shown here is derived from an EMBL/GenBank/DDBJ whole genome shotgun (WGS) entry which is preliminary data.</text>
</comment>
<keyword evidence="3" id="KW-0288">FMN</keyword>
<dbReference type="EMBL" id="JAUSUG010000004">
    <property type="protein sequence ID" value="MDQ0254015.1"/>
    <property type="molecule type" value="Genomic_DNA"/>
</dbReference>
<keyword evidence="7" id="KW-1185">Reference proteome</keyword>
<sequence length="199" mass="21752">MDPKALSKKENYVLLSTTIMPRPIAFVTSEGKDGTLNGAPFSFFNVVSAEPPLVSISIGRRGDELKDTAKNILEQGEFVIHITDEKNVEAVNETAANLAPDESEIEKVGLTPVTSEVVKVPGIKEAPVRFECTLEKHLTFKEGPTTTDFIIGRVVKYHVAENVIGTDGKVDSSLLRPIARLGGKEYAKQGEVFELERPE</sequence>
<feature type="domain" description="Flavin reductase like" evidence="5">
    <location>
        <begin position="20"/>
        <end position="169"/>
    </location>
</feature>
<protein>
    <submittedName>
        <fullName evidence="6">Flavin reductase (DIM6/NTAB) family NADH-FMN oxidoreductase RutF</fullName>
    </submittedName>
</protein>
<dbReference type="Proteomes" id="UP001230005">
    <property type="component" value="Unassembled WGS sequence"/>
</dbReference>
<dbReference type="InterPro" id="IPR012349">
    <property type="entry name" value="Split_barrel_FMN-bd"/>
</dbReference>
<evidence type="ECO:0000256" key="1">
    <source>
        <dbReference type="ARBA" id="ARBA00001917"/>
    </source>
</evidence>
<accession>A0ABT9ZSS5</accession>
<dbReference type="SUPFAM" id="SSF50475">
    <property type="entry name" value="FMN-binding split barrel"/>
    <property type="match status" value="1"/>
</dbReference>
<dbReference type="PANTHER" id="PTHR33798:SF5">
    <property type="entry name" value="FLAVIN REDUCTASE LIKE DOMAIN-CONTAINING PROTEIN"/>
    <property type="match status" value="1"/>
</dbReference>
<proteinExistence type="inferred from homology"/>
<comment type="cofactor">
    <cofactor evidence="1">
        <name>FMN</name>
        <dbReference type="ChEBI" id="CHEBI:58210"/>
    </cofactor>
</comment>
<evidence type="ECO:0000313" key="7">
    <source>
        <dbReference type="Proteomes" id="UP001230005"/>
    </source>
</evidence>
<reference evidence="6 7" key="1">
    <citation type="submission" date="2023-07" db="EMBL/GenBank/DDBJ databases">
        <title>Genomic Encyclopedia of Type Strains, Phase IV (KMG-IV): sequencing the most valuable type-strain genomes for metagenomic binning, comparative biology and taxonomic classification.</title>
        <authorList>
            <person name="Goeker M."/>
        </authorList>
    </citation>
    <scope>NUCLEOTIDE SEQUENCE [LARGE SCALE GENOMIC DNA]</scope>
    <source>
        <strain evidence="6 7">DSM 9768</strain>
    </source>
</reference>
<name>A0ABT9ZSS5_9BACI</name>
<dbReference type="SMART" id="SM00903">
    <property type="entry name" value="Flavin_Reduct"/>
    <property type="match status" value="1"/>
</dbReference>
<evidence type="ECO:0000259" key="5">
    <source>
        <dbReference type="SMART" id="SM00903"/>
    </source>
</evidence>
<keyword evidence="2" id="KW-0285">Flavoprotein</keyword>
<comment type="similarity">
    <text evidence="4">Belongs to the flavoredoxin family.</text>
</comment>
<organism evidence="6 7">
    <name type="scientific">Evansella vedderi</name>
    <dbReference type="NCBI Taxonomy" id="38282"/>
    <lineage>
        <taxon>Bacteria</taxon>
        <taxon>Bacillati</taxon>
        <taxon>Bacillota</taxon>
        <taxon>Bacilli</taxon>
        <taxon>Bacillales</taxon>
        <taxon>Bacillaceae</taxon>
        <taxon>Evansella</taxon>
    </lineage>
</organism>